<organism evidence="1 2">
    <name type="scientific">Rubellimicrobium mesophilum DSM 19309</name>
    <dbReference type="NCBI Taxonomy" id="442562"/>
    <lineage>
        <taxon>Bacteria</taxon>
        <taxon>Pseudomonadati</taxon>
        <taxon>Pseudomonadota</taxon>
        <taxon>Alphaproteobacteria</taxon>
        <taxon>Rhodobacterales</taxon>
        <taxon>Roseobacteraceae</taxon>
        <taxon>Rubellimicrobium</taxon>
    </lineage>
</organism>
<dbReference type="STRING" id="442562.Rumeso_02612"/>
<dbReference type="PATRIC" id="fig|442562.3.peg.2574"/>
<proteinExistence type="predicted"/>
<evidence type="ECO:0000313" key="2">
    <source>
        <dbReference type="Proteomes" id="UP000019666"/>
    </source>
</evidence>
<name>A0A017HND4_9RHOB</name>
<dbReference type="Gene3D" id="3.40.50.720">
    <property type="entry name" value="NAD(P)-binding Rossmann-like Domain"/>
    <property type="match status" value="1"/>
</dbReference>
<sequence length="66" mass="7193">MNLLGIESVMAPLPRREAAWARIARDLPRDKLEAMAHPATLSDLPALGEAIRKGHVRGRVVVDVNA</sequence>
<dbReference type="Gene3D" id="3.90.180.10">
    <property type="entry name" value="Medium-chain alcohol dehydrogenases, catalytic domain"/>
    <property type="match status" value="1"/>
</dbReference>
<evidence type="ECO:0000313" key="1">
    <source>
        <dbReference type="EMBL" id="EYD75830.1"/>
    </source>
</evidence>
<dbReference type="Proteomes" id="UP000019666">
    <property type="component" value="Unassembled WGS sequence"/>
</dbReference>
<protein>
    <submittedName>
        <fullName evidence="1">Oxidoreductase, zinc-binding protein dehydrogenase family</fullName>
    </submittedName>
</protein>
<dbReference type="HOGENOM" id="CLU_2828562_0_0_5"/>
<reference evidence="1 2" key="1">
    <citation type="submission" date="2013-02" db="EMBL/GenBank/DDBJ databases">
        <authorList>
            <person name="Fiebig A."/>
            <person name="Goeker M."/>
            <person name="Klenk H.-P.P."/>
        </authorList>
    </citation>
    <scope>NUCLEOTIDE SEQUENCE [LARGE SCALE GENOMIC DNA]</scope>
    <source>
        <strain evidence="1 2">DSM 19309</strain>
    </source>
</reference>
<accession>A0A017HND4</accession>
<dbReference type="EMBL" id="AOSK01000065">
    <property type="protein sequence ID" value="EYD75830.1"/>
    <property type="molecule type" value="Genomic_DNA"/>
</dbReference>
<gene>
    <name evidence="1" type="ORF">Rumeso_02612</name>
</gene>
<keyword evidence="2" id="KW-1185">Reference proteome</keyword>
<dbReference type="AlphaFoldDB" id="A0A017HND4"/>
<comment type="caution">
    <text evidence="1">The sequence shown here is derived from an EMBL/GenBank/DDBJ whole genome shotgun (WGS) entry which is preliminary data.</text>
</comment>